<dbReference type="InterPro" id="IPR036412">
    <property type="entry name" value="HAD-like_sf"/>
</dbReference>
<dbReference type="STRING" id="632955.GCA_000829675_01098"/>
<name>S3NFV0_9GAMM</name>
<dbReference type="PATRIC" id="fig|421052.3.peg.1038"/>
<dbReference type="PROSITE" id="PS01228">
    <property type="entry name" value="COF_1"/>
    <property type="match status" value="1"/>
</dbReference>
<dbReference type="HOGENOM" id="CLU_052657_2_0_6"/>
<dbReference type="Proteomes" id="UP000014568">
    <property type="component" value="Unassembled WGS sequence"/>
</dbReference>
<keyword evidence="1" id="KW-0378">Hydrolase</keyword>
<accession>S3NFV0</accession>
<dbReference type="NCBIfam" id="TIGR01490">
    <property type="entry name" value="HAD-SF-IB-hyp1"/>
    <property type="match status" value="1"/>
</dbReference>
<evidence type="ECO:0000313" key="2">
    <source>
        <dbReference type="Proteomes" id="UP000014568"/>
    </source>
</evidence>
<dbReference type="Pfam" id="PF12710">
    <property type="entry name" value="HAD"/>
    <property type="match status" value="1"/>
</dbReference>
<dbReference type="PANTHER" id="PTHR43344">
    <property type="entry name" value="PHOSPHOSERINE PHOSPHATASE"/>
    <property type="match status" value="1"/>
</dbReference>
<dbReference type="GO" id="GO:0016787">
    <property type="term" value="F:hydrolase activity"/>
    <property type="evidence" value="ECO:0007669"/>
    <property type="project" value="UniProtKB-KW"/>
</dbReference>
<protein>
    <submittedName>
        <fullName evidence="1">HAD hydrolase, family IB</fullName>
    </submittedName>
</protein>
<dbReference type="Gene3D" id="1.20.1440.100">
    <property type="entry name" value="SG protein - dephosphorylation function"/>
    <property type="match status" value="1"/>
</dbReference>
<reference evidence="1 2" key="1">
    <citation type="submission" date="2013-06" db="EMBL/GenBank/DDBJ databases">
        <title>The Genome Sequence of Acinetobacter rudis CIP 110305.</title>
        <authorList>
            <consortium name="The Broad Institute Genome Sequencing Platform"/>
            <consortium name="The Broad Institute Genome Sequencing Center for Infectious Disease"/>
            <person name="Cerqueira G."/>
            <person name="Feldgarden M."/>
            <person name="Courvalin P."/>
            <person name="Perichon B."/>
            <person name="Grillot-Courvalin C."/>
            <person name="Clermont D."/>
            <person name="Rocha E."/>
            <person name="Yoon E.-J."/>
            <person name="Nemec A."/>
            <person name="Young S.K."/>
            <person name="Zeng Q."/>
            <person name="Gargeya S."/>
            <person name="Fitzgerald M."/>
            <person name="Abouelleil A."/>
            <person name="Alvarado L."/>
            <person name="Berlin A.M."/>
            <person name="Chapman S.B."/>
            <person name="Dewar J."/>
            <person name="Goldberg J."/>
            <person name="Griggs A."/>
            <person name="Gujja S."/>
            <person name="Hansen M."/>
            <person name="Howarth C."/>
            <person name="Imamovic A."/>
            <person name="Larimer J."/>
            <person name="McCowan C."/>
            <person name="Murphy C."/>
            <person name="Pearson M."/>
            <person name="Priest M."/>
            <person name="Roberts A."/>
            <person name="Saif S."/>
            <person name="Shea T."/>
            <person name="Sykes S."/>
            <person name="Wortman J."/>
            <person name="Nusbaum C."/>
            <person name="Birren B."/>
        </authorList>
    </citation>
    <scope>NUCLEOTIDE SEQUENCE [LARGE SCALE GENOMIC DNA]</scope>
    <source>
        <strain evidence="1 2">CIP 110305</strain>
    </source>
</reference>
<evidence type="ECO:0000313" key="1">
    <source>
        <dbReference type="EMBL" id="EPF77388.1"/>
    </source>
</evidence>
<dbReference type="InterPro" id="IPR023214">
    <property type="entry name" value="HAD_sf"/>
</dbReference>
<dbReference type="Gene3D" id="3.40.50.1000">
    <property type="entry name" value="HAD superfamily/HAD-like"/>
    <property type="match status" value="1"/>
</dbReference>
<dbReference type="eggNOG" id="COG0560">
    <property type="taxonomic scope" value="Bacteria"/>
</dbReference>
<organism evidence="1 2">
    <name type="scientific">Acinetobacter rudis CIP 110305</name>
    <dbReference type="NCBI Taxonomy" id="421052"/>
    <lineage>
        <taxon>Bacteria</taxon>
        <taxon>Pseudomonadati</taxon>
        <taxon>Pseudomonadota</taxon>
        <taxon>Gammaproteobacteria</taxon>
        <taxon>Moraxellales</taxon>
        <taxon>Moraxellaceae</taxon>
        <taxon>Acinetobacter</taxon>
    </lineage>
</organism>
<dbReference type="InterPro" id="IPR050582">
    <property type="entry name" value="HAD-like_SerB"/>
</dbReference>
<comment type="caution">
    <text evidence="1">The sequence shown here is derived from an EMBL/GenBank/DDBJ whole genome shotgun (WGS) entry which is preliminary data.</text>
</comment>
<dbReference type="RefSeq" id="WP_016655476.1">
    <property type="nucleotide sequence ID" value="NZ_KE340352.1"/>
</dbReference>
<dbReference type="AlphaFoldDB" id="S3NFV0"/>
<dbReference type="EMBL" id="ATGI01000008">
    <property type="protein sequence ID" value="EPF77388.1"/>
    <property type="molecule type" value="Genomic_DNA"/>
</dbReference>
<dbReference type="SUPFAM" id="SSF56784">
    <property type="entry name" value="HAD-like"/>
    <property type="match status" value="1"/>
</dbReference>
<proteinExistence type="predicted"/>
<dbReference type="InterPro" id="IPR006385">
    <property type="entry name" value="HAD_hydro_SerB1"/>
</dbReference>
<sequence>MYATRKTYKNLALFDFDGTLYSGDSFTRFIFYTCSKRHILKNGLKILPWIQAYYLKLYPARSMRPKLFSAIFSQTNLDELQPIIQDYAKQLITGLNPELYQQLLQHQQQGDDVVLVSASVDIYLEAVCQLLEIDLICTQTEKIDRILTGKYITPDCSEIQKSLRIQQHYQLKDYQYIYAYGNSNEDMDMLKLADFPHMVGVNKQLPILSVHLKRGA</sequence>
<keyword evidence="2" id="KW-1185">Reference proteome</keyword>
<dbReference type="OrthoDB" id="9784466at2"/>
<dbReference type="NCBIfam" id="TIGR01488">
    <property type="entry name" value="HAD-SF-IB"/>
    <property type="match status" value="1"/>
</dbReference>
<gene>
    <name evidence="1" type="ORF">F945_01055</name>
</gene>